<dbReference type="SUPFAM" id="SSF50129">
    <property type="entry name" value="GroES-like"/>
    <property type="match status" value="1"/>
</dbReference>
<name>A0ABQ3VXQ6_9LACO</name>
<evidence type="ECO:0000259" key="6">
    <source>
        <dbReference type="SMART" id="SM00829"/>
    </source>
</evidence>
<comment type="caution">
    <text evidence="7">The sequence shown here is derived from an EMBL/GenBank/DDBJ whole genome shotgun (WGS) entry which is preliminary data.</text>
</comment>
<keyword evidence="3" id="KW-0560">Oxidoreductase</keyword>
<sequence length="377" mass="40312">MSRKITGAVVEELNAPFKLETLEIDDQPKAHEVLVHIVASGICHSDEAVRTGAAGDYPYPGVLGHEGAGIVEKVGNQVTTVKPGDHVILSYDYDGTCRQCLTGHPSSCVNWDQLNFKGVRPDGSVAFTRPDGSPIHNFFNQSSMTTETLVQERNVTVIDQAIDLRKVGPLGCGFVTGSGTVFNGLNPKEGSSIVIVGTGAVGSAALMAAKIKGCTTIICVDIHDSRLEMAKELGATDTINSLNEDWVAKVKELTNGQGVDFAIDTTGISAIMHQAISALASGGHLAPIAVTQKTLEFMPWNEVTALQKHVDGVLMGDAIPQLAIPTLIRFWQAGQFPFDKLEKFYTLEQVNEANQASNNGSVIKPVMIIDQDYVPGE</sequence>
<evidence type="ECO:0000256" key="3">
    <source>
        <dbReference type="ARBA" id="ARBA00023002"/>
    </source>
</evidence>
<keyword evidence="8" id="KW-1185">Reference proteome</keyword>
<dbReference type="RefSeq" id="WP_203628838.1">
    <property type="nucleotide sequence ID" value="NZ_BNJR01000004.1"/>
</dbReference>
<dbReference type="Pfam" id="PF00107">
    <property type="entry name" value="ADH_zinc_N"/>
    <property type="match status" value="1"/>
</dbReference>
<dbReference type="SMART" id="SM00829">
    <property type="entry name" value="PKS_ER"/>
    <property type="match status" value="1"/>
</dbReference>
<evidence type="ECO:0000313" key="7">
    <source>
        <dbReference type="EMBL" id="GHP12776.1"/>
    </source>
</evidence>
<dbReference type="Gene3D" id="3.90.180.10">
    <property type="entry name" value="Medium-chain alcohol dehydrogenases, catalytic domain"/>
    <property type="match status" value="1"/>
</dbReference>
<dbReference type="InterPro" id="IPR013149">
    <property type="entry name" value="ADH-like_C"/>
</dbReference>
<protein>
    <submittedName>
        <fullName evidence="7">Aryl-alcohol dehydrogenase</fullName>
    </submittedName>
</protein>
<evidence type="ECO:0000256" key="2">
    <source>
        <dbReference type="ARBA" id="ARBA00022833"/>
    </source>
</evidence>
<dbReference type="InterPro" id="IPR002328">
    <property type="entry name" value="ADH_Zn_CS"/>
</dbReference>
<keyword evidence="2 5" id="KW-0862">Zinc</keyword>
<keyword evidence="4" id="KW-0520">NAD</keyword>
<dbReference type="PANTHER" id="PTHR43880:SF12">
    <property type="entry name" value="ALCOHOL DEHYDROGENASE CLASS-3"/>
    <property type="match status" value="1"/>
</dbReference>
<feature type="domain" description="Enoyl reductase (ER)" evidence="6">
    <location>
        <begin position="8"/>
        <end position="367"/>
    </location>
</feature>
<comment type="cofactor">
    <cofactor evidence="5">
        <name>Zn(2+)</name>
        <dbReference type="ChEBI" id="CHEBI:29105"/>
    </cofactor>
</comment>
<dbReference type="InterPro" id="IPR020843">
    <property type="entry name" value="ER"/>
</dbReference>
<evidence type="ECO:0000256" key="5">
    <source>
        <dbReference type="RuleBase" id="RU361277"/>
    </source>
</evidence>
<dbReference type="InterPro" id="IPR013154">
    <property type="entry name" value="ADH-like_N"/>
</dbReference>
<dbReference type="SUPFAM" id="SSF51735">
    <property type="entry name" value="NAD(P)-binding Rossmann-fold domains"/>
    <property type="match status" value="1"/>
</dbReference>
<dbReference type="PANTHER" id="PTHR43880">
    <property type="entry name" value="ALCOHOL DEHYDROGENASE"/>
    <property type="match status" value="1"/>
</dbReference>
<reference evidence="7 8" key="1">
    <citation type="journal article" date="2021" name="Int. J. Syst. Evol. Microbiol.">
        <title>Lentilactobacillus fungorum sp. nov., isolated from spent mushroom substrates.</title>
        <authorList>
            <person name="Tohno M."/>
            <person name="Tanizawa Y."/>
            <person name="Kojima Y."/>
            <person name="Sakamoto M."/>
            <person name="Ohkuma M."/>
            <person name="Kobayashi H."/>
        </authorList>
    </citation>
    <scope>NUCLEOTIDE SEQUENCE [LARGE SCALE GENOMIC DNA]</scope>
    <source>
        <strain evidence="7 8">YK48G</strain>
    </source>
</reference>
<dbReference type="InterPro" id="IPR011032">
    <property type="entry name" value="GroES-like_sf"/>
</dbReference>
<accession>A0ABQ3VXQ6</accession>
<dbReference type="EMBL" id="BNJR01000004">
    <property type="protein sequence ID" value="GHP12776.1"/>
    <property type="molecule type" value="Genomic_DNA"/>
</dbReference>
<dbReference type="InterPro" id="IPR036291">
    <property type="entry name" value="NAD(P)-bd_dom_sf"/>
</dbReference>
<organism evidence="7 8">
    <name type="scientific">Lentilactobacillus fungorum</name>
    <dbReference type="NCBI Taxonomy" id="2201250"/>
    <lineage>
        <taxon>Bacteria</taxon>
        <taxon>Bacillati</taxon>
        <taxon>Bacillota</taxon>
        <taxon>Bacilli</taxon>
        <taxon>Lactobacillales</taxon>
        <taxon>Lactobacillaceae</taxon>
        <taxon>Lentilactobacillus</taxon>
    </lineage>
</organism>
<proteinExistence type="inferred from homology"/>
<evidence type="ECO:0000313" key="8">
    <source>
        <dbReference type="Proteomes" id="UP000604765"/>
    </source>
</evidence>
<dbReference type="Gene3D" id="3.40.50.720">
    <property type="entry name" value="NAD(P)-binding Rossmann-like Domain"/>
    <property type="match status" value="1"/>
</dbReference>
<gene>
    <name evidence="7" type="primary">adhC_1</name>
    <name evidence="7" type="ORF">YK48G_02010</name>
</gene>
<evidence type="ECO:0000256" key="1">
    <source>
        <dbReference type="ARBA" id="ARBA00022723"/>
    </source>
</evidence>
<evidence type="ECO:0000256" key="4">
    <source>
        <dbReference type="ARBA" id="ARBA00023027"/>
    </source>
</evidence>
<dbReference type="Proteomes" id="UP000604765">
    <property type="component" value="Unassembled WGS sequence"/>
</dbReference>
<dbReference type="PROSITE" id="PS00059">
    <property type="entry name" value="ADH_ZINC"/>
    <property type="match status" value="1"/>
</dbReference>
<keyword evidence="1 5" id="KW-0479">Metal-binding</keyword>
<dbReference type="Pfam" id="PF08240">
    <property type="entry name" value="ADH_N"/>
    <property type="match status" value="1"/>
</dbReference>
<comment type="similarity">
    <text evidence="5">Belongs to the zinc-containing alcohol dehydrogenase family.</text>
</comment>
<dbReference type="CDD" id="cd08278">
    <property type="entry name" value="benzyl_alcohol_DH"/>
    <property type="match status" value="1"/>
</dbReference>